<organism evidence="3 4">
    <name type="scientific">Nocardia aurantiaca</name>
    <dbReference type="NCBI Taxonomy" id="2675850"/>
    <lineage>
        <taxon>Bacteria</taxon>
        <taxon>Bacillati</taxon>
        <taxon>Actinomycetota</taxon>
        <taxon>Actinomycetes</taxon>
        <taxon>Mycobacteriales</taxon>
        <taxon>Nocardiaceae</taxon>
        <taxon>Nocardia</taxon>
    </lineage>
</organism>
<evidence type="ECO:0008006" key="5">
    <source>
        <dbReference type="Google" id="ProtNLM"/>
    </source>
</evidence>
<evidence type="ECO:0000256" key="1">
    <source>
        <dbReference type="SAM" id="MobiDB-lite"/>
    </source>
</evidence>
<evidence type="ECO:0000256" key="2">
    <source>
        <dbReference type="SAM" id="SignalP"/>
    </source>
</evidence>
<dbReference type="AlphaFoldDB" id="A0A6I3KV98"/>
<keyword evidence="2" id="KW-0732">Signal</keyword>
<proteinExistence type="predicted"/>
<comment type="caution">
    <text evidence="3">The sequence shown here is derived from an EMBL/GenBank/DDBJ whole genome shotgun (WGS) entry which is preliminary data.</text>
</comment>
<dbReference type="PROSITE" id="PS51257">
    <property type="entry name" value="PROKAR_LIPOPROTEIN"/>
    <property type="match status" value="1"/>
</dbReference>
<feature type="signal peptide" evidence="2">
    <location>
        <begin position="1"/>
        <end position="23"/>
    </location>
</feature>
<feature type="chain" id="PRO_5039298619" description="Lipoprotein" evidence="2">
    <location>
        <begin position="24"/>
        <end position="139"/>
    </location>
</feature>
<dbReference type="EMBL" id="WMBB01000006">
    <property type="protein sequence ID" value="MTE13892.1"/>
    <property type="molecule type" value="Genomic_DNA"/>
</dbReference>
<protein>
    <recommendedName>
        <fullName evidence="5">Lipoprotein</fullName>
    </recommendedName>
</protein>
<reference evidence="3 4" key="1">
    <citation type="submission" date="2019-11" db="EMBL/GenBank/DDBJ databases">
        <title>Nocardia sp. nov. CT2-14 isolated from soil.</title>
        <authorList>
            <person name="Kanchanasin P."/>
            <person name="Tanasupawat S."/>
            <person name="Yuki M."/>
            <person name="Kudo T."/>
        </authorList>
    </citation>
    <scope>NUCLEOTIDE SEQUENCE [LARGE SCALE GENOMIC DNA]</scope>
    <source>
        <strain evidence="3 4">CT2-14</strain>
    </source>
</reference>
<accession>A0A6I3KV98</accession>
<keyword evidence="4" id="KW-1185">Reference proteome</keyword>
<gene>
    <name evidence="3" type="ORF">GLP40_14070</name>
</gene>
<evidence type="ECO:0000313" key="4">
    <source>
        <dbReference type="Proteomes" id="UP000432464"/>
    </source>
</evidence>
<evidence type="ECO:0000313" key="3">
    <source>
        <dbReference type="EMBL" id="MTE13892.1"/>
    </source>
</evidence>
<dbReference type="Proteomes" id="UP000432464">
    <property type="component" value="Unassembled WGS sequence"/>
</dbReference>
<dbReference type="RefSeq" id="WP_154788360.1">
    <property type="nucleotide sequence ID" value="NZ_WMBB01000006.1"/>
</dbReference>
<sequence length="139" mass="15634">MIRTAAKATLILAVALGALLSTAACSTGESSHGANNTTVQTSTPTKYDPYVDQAQIVVDYSKIDPRIFEKFNNYRNERTGEPRKFFDSSGKPDMYVIDHNMETFDEAKFALIPHDFYQREWDEKFSAHESSVAATYPPK</sequence>
<feature type="region of interest" description="Disordered" evidence="1">
    <location>
        <begin position="26"/>
        <end position="45"/>
    </location>
</feature>
<name>A0A6I3KV98_9NOCA</name>